<comment type="cofactor">
    <cofactor evidence="1">
        <name>pyridoxal 5'-phosphate</name>
        <dbReference type="ChEBI" id="CHEBI:597326"/>
    </cofactor>
</comment>
<feature type="domain" description="Aminotransferase class I/classII large" evidence="7">
    <location>
        <begin position="33"/>
        <end position="394"/>
    </location>
</feature>
<name>A0A2S7IRA9_9BACT</name>
<reference evidence="9" key="1">
    <citation type="submission" date="2018-02" db="EMBL/GenBank/DDBJ databases">
        <title>Genome sequencing of Solimonas sp. HR-BB.</title>
        <authorList>
            <person name="Lee Y."/>
            <person name="Jeon C.O."/>
        </authorList>
    </citation>
    <scope>NUCLEOTIDE SEQUENCE [LARGE SCALE GENOMIC DNA]</scope>
    <source>
        <strain evidence="9">HR-U</strain>
    </source>
</reference>
<dbReference type="PANTHER" id="PTHR43488:SF2">
    <property type="entry name" value="GLUTAMATE-PYRUVATE AMINOTRANSFERASE ALAA"/>
    <property type="match status" value="1"/>
</dbReference>
<evidence type="ECO:0000256" key="3">
    <source>
        <dbReference type="ARBA" id="ARBA00022576"/>
    </source>
</evidence>
<keyword evidence="4 8" id="KW-0808">Transferase</keyword>
<evidence type="ECO:0000313" key="9">
    <source>
        <dbReference type="Proteomes" id="UP000239590"/>
    </source>
</evidence>
<dbReference type="InterPro" id="IPR015421">
    <property type="entry name" value="PyrdxlP-dep_Trfase_major"/>
</dbReference>
<proteinExistence type="inferred from homology"/>
<evidence type="ECO:0000256" key="4">
    <source>
        <dbReference type="ARBA" id="ARBA00022679"/>
    </source>
</evidence>
<protein>
    <recommendedName>
        <fullName evidence="6">alanine transaminase</fullName>
        <ecNumber evidence="6">2.6.1.2</ecNumber>
    </recommendedName>
</protein>
<comment type="similarity">
    <text evidence="2">Belongs to the class-I pyridoxal-phosphate-dependent aminotransferase family.</text>
</comment>
<sequence length="416" mass="46463">MAFYKSTRLDSLRYEIRGPVYEKALELEAQGYKIIKLNIGNPAPFGFDAPDEIIHDMIVNIRDAQGYSDSRGLFAARKAVMHYTQSIGIPGVTIDDVYIGNGVSELILLTMQALLDDEDEVLIPSPDYPLWTTSVALAGGKPVHYICDEASDWNPDIQDIERKITRRTKAIVLINPNNPTGAVYSKDVLARIARIAEEHQLMLFSDEIYDKILYDGAIHYPMGTLATDTLCLTFGGLSKNYRAAGFRGGWLILSGAKHRAKSYIEGLNLLASLRLCGNVPAQFAIQTALGGYQSINDLVIPTGRLYKQMQLTYDRITAIPGITCVKPKGALYLFPKLDLKKFRFANDEQFVYELLVEQRVLLVPGTGFNYAKDDHFRIVTLPPVEQLNVAIDRIETFLEQGAEKKTVEEPLVVLPQ</sequence>
<comment type="caution">
    <text evidence="8">The sequence shown here is derived from an EMBL/GenBank/DDBJ whole genome shotgun (WGS) entry which is preliminary data.</text>
</comment>
<dbReference type="EC" id="2.6.1.2" evidence="6"/>
<keyword evidence="5" id="KW-0663">Pyridoxal phosphate</keyword>
<accession>A0A2S7IRA9</accession>
<evidence type="ECO:0000259" key="7">
    <source>
        <dbReference type="Pfam" id="PF00155"/>
    </source>
</evidence>
<evidence type="ECO:0000256" key="2">
    <source>
        <dbReference type="ARBA" id="ARBA00007441"/>
    </source>
</evidence>
<evidence type="ECO:0000256" key="5">
    <source>
        <dbReference type="ARBA" id="ARBA00022898"/>
    </source>
</evidence>
<evidence type="ECO:0000256" key="6">
    <source>
        <dbReference type="ARBA" id="ARBA00026106"/>
    </source>
</evidence>
<dbReference type="AlphaFoldDB" id="A0A2S7IRA9"/>
<dbReference type="InterPro" id="IPR051926">
    <property type="entry name" value="Ala_Aminotransferase"/>
</dbReference>
<dbReference type="GO" id="GO:0004021">
    <property type="term" value="F:L-alanine:2-oxoglutarate aminotransferase activity"/>
    <property type="evidence" value="ECO:0007669"/>
    <property type="project" value="UniProtKB-EC"/>
</dbReference>
<dbReference type="RefSeq" id="WP_104712264.1">
    <property type="nucleotide sequence ID" value="NZ_PTRA01000001.1"/>
</dbReference>
<dbReference type="GO" id="GO:0030170">
    <property type="term" value="F:pyridoxal phosphate binding"/>
    <property type="evidence" value="ECO:0007669"/>
    <property type="project" value="InterPro"/>
</dbReference>
<dbReference type="InterPro" id="IPR015424">
    <property type="entry name" value="PyrdxlP-dep_Trfase"/>
</dbReference>
<gene>
    <name evidence="8" type="ORF">C5O19_11540</name>
</gene>
<dbReference type="InterPro" id="IPR015422">
    <property type="entry name" value="PyrdxlP-dep_Trfase_small"/>
</dbReference>
<dbReference type="Gene3D" id="3.40.640.10">
    <property type="entry name" value="Type I PLP-dependent aspartate aminotransferase-like (Major domain)"/>
    <property type="match status" value="1"/>
</dbReference>
<dbReference type="CDD" id="cd00609">
    <property type="entry name" value="AAT_like"/>
    <property type="match status" value="1"/>
</dbReference>
<keyword evidence="3 8" id="KW-0032">Aminotransferase</keyword>
<dbReference type="Pfam" id="PF00155">
    <property type="entry name" value="Aminotran_1_2"/>
    <property type="match status" value="1"/>
</dbReference>
<organism evidence="8 9">
    <name type="scientific">Siphonobacter curvatus</name>
    <dbReference type="NCBI Taxonomy" id="2094562"/>
    <lineage>
        <taxon>Bacteria</taxon>
        <taxon>Pseudomonadati</taxon>
        <taxon>Bacteroidota</taxon>
        <taxon>Cytophagia</taxon>
        <taxon>Cytophagales</taxon>
        <taxon>Cytophagaceae</taxon>
        <taxon>Siphonobacter</taxon>
    </lineage>
</organism>
<dbReference type="EMBL" id="PTRA01000001">
    <property type="protein sequence ID" value="PQA60216.1"/>
    <property type="molecule type" value="Genomic_DNA"/>
</dbReference>
<keyword evidence="9" id="KW-1185">Reference proteome</keyword>
<evidence type="ECO:0000313" key="8">
    <source>
        <dbReference type="EMBL" id="PQA60216.1"/>
    </source>
</evidence>
<dbReference type="SUPFAM" id="SSF53383">
    <property type="entry name" value="PLP-dependent transferases"/>
    <property type="match status" value="1"/>
</dbReference>
<dbReference type="OrthoDB" id="9802328at2"/>
<dbReference type="PANTHER" id="PTHR43488">
    <property type="entry name" value="GLUTAMATE-PYRUVATE AMINOTRANSFERASE ALAA"/>
    <property type="match status" value="1"/>
</dbReference>
<evidence type="ECO:0000256" key="1">
    <source>
        <dbReference type="ARBA" id="ARBA00001933"/>
    </source>
</evidence>
<dbReference type="Gene3D" id="3.90.1150.10">
    <property type="entry name" value="Aspartate Aminotransferase, domain 1"/>
    <property type="match status" value="1"/>
</dbReference>
<dbReference type="Proteomes" id="UP000239590">
    <property type="component" value="Unassembled WGS sequence"/>
</dbReference>
<dbReference type="InterPro" id="IPR004839">
    <property type="entry name" value="Aminotransferase_I/II_large"/>
</dbReference>